<keyword evidence="3" id="KW-1185">Reference proteome</keyword>
<dbReference type="EMBL" id="JBHRTQ010000007">
    <property type="protein sequence ID" value="MFC3174222.1"/>
    <property type="molecule type" value="Genomic_DNA"/>
</dbReference>
<dbReference type="Pfam" id="PF13577">
    <property type="entry name" value="SnoaL_4"/>
    <property type="match status" value="1"/>
</dbReference>
<dbReference type="RefSeq" id="WP_379509589.1">
    <property type="nucleotide sequence ID" value="NZ_JBHRTQ010000007.1"/>
</dbReference>
<organism evidence="2 3">
    <name type="scientific">Novosphingobium bradum</name>
    <dbReference type="NCBI Taxonomy" id="1737444"/>
    <lineage>
        <taxon>Bacteria</taxon>
        <taxon>Pseudomonadati</taxon>
        <taxon>Pseudomonadota</taxon>
        <taxon>Alphaproteobacteria</taxon>
        <taxon>Sphingomonadales</taxon>
        <taxon>Sphingomonadaceae</taxon>
        <taxon>Novosphingobium</taxon>
    </lineage>
</organism>
<evidence type="ECO:0000313" key="2">
    <source>
        <dbReference type="EMBL" id="MFC3174222.1"/>
    </source>
</evidence>
<sequence>MAQGHGGRGEDGMGAKRISRRKVLTKGALTGGALVAVMAGGPAVAVPGLGAGETGRMSGQNGIGKAAKDLFDGRIDGFAGKPAEAVLRELVDRELIRDIIHAYSLRVAHGLSPADLFTPDGAFIQAPGGGLRGNAVRGRAAMDTFYAAIPAGQTVPMIHNIMIEISGDSARAVSSIEMRKNGDGGESLIGSGVYRDQLIRVAGRWLFVEREVVLFHWGRVEPGWQPRAG</sequence>
<dbReference type="SUPFAM" id="SSF54427">
    <property type="entry name" value="NTF2-like"/>
    <property type="match status" value="1"/>
</dbReference>
<protein>
    <submittedName>
        <fullName evidence="2">Nuclear transport factor 2 family protein</fullName>
    </submittedName>
</protein>
<dbReference type="Gene3D" id="3.10.450.50">
    <property type="match status" value="1"/>
</dbReference>
<dbReference type="InterPro" id="IPR037401">
    <property type="entry name" value="SnoaL-like"/>
</dbReference>
<dbReference type="InterPro" id="IPR006311">
    <property type="entry name" value="TAT_signal"/>
</dbReference>
<reference evidence="3" key="1">
    <citation type="journal article" date="2019" name="Int. J. Syst. Evol. Microbiol.">
        <title>The Global Catalogue of Microorganisms (GCM) 10K type strain sequencing project: providing services to taxonomists for standard genome sequencing and annotation.</title>
        <authorList>
            <consortium name="The Broad Institute Genomics Platform"/>
            <consortium name="The Broad Institute Genome Sequencing Center for Infectious Disease"/>
            <person name="Wu L."/>
            <person name="Ma J."/>
        </authorList>
    </citation>
    <scope>NUCLEOTIDE SEQUENCE [LARGE SCALE GENOMIC DNA]</scope>
    <source>
        <strain evidence="3">KCTC 42984</strain>
    </source>
</reference>
<evidence type="ECO:0000313" key="3">
    <source>
        <dbReference type="Proteomes" id="UP001595604"/>
    </source>
</evidence>
<feature type="domain" description="SnoaL-like" evidence="1">
    <location>
        <begin position="88"/>
        <end position="210"/>
    </location>
</feature>
<accession>A0ABV7IVI5</accession>
<comment type="caution">
    <text evidence="2">The sequence shown here is derived from an EMBL/GenBank/DDBJ whole genome shotgun (WGS) entry which is preliminary data.</text>
</comment>
<evidence type="ECO:0000259" key="1">
    <source>
        <dbReference type="Pfam" id="PF13577"/>
    </source>
</evidence>
<dbReference type="InterPro" id="IPR032710">
    <property type="entry name" value="NTF2-like_dom_sf"/>
</dbReference>
<dbReference type="Proteomes" id="UP001595604">
    <property type="component" value="Unassembled WGS sequence"/>
</dbReference>
<gene>
    <name evidence="2" type="ORF">ACFOD9_08160</name>
</gene>
<proteinExistence type="predicted"/>
<name>A0ABV7IVI5_9SPHN</name>
<dbReference type="PROSITE" id="PS51318">
    <property type="entry name" value="TAT"/>
    <property type="match status" value="1"/>
</dbReference>